<sequence length="198" mass="22936">MENILAEHNSGDDTDDDQIPIPILFGGCPQGTKIFDSDLYESVFNEDTAFEFTRHFIGEVDKVEDLVNKNEIFDDETRGKICTSLFLLRSVSRKYWNACDKVLESWFFVSIPDFAIVSLVYENFRLRSSFLACYDNEQSSLRALLGHTNGFERRAERIDSESLKDVFEFFGQCVKYGMEAADVQKLFLLLIFRWTKIV</sequence>
<evidence type="ECO:0000313" key="1">
    <source>
        <dbReference type="EMBL" id="CAG6688683.1"/>
    </source>
</evidence>
<organism evidence="1">
    <name type="scientific">Cacopsylla melanoneura</name>
    <dbReference type="NCBI Taxonomy" id="428564"/>
    <lineage>
        <taxon>Eukaryota</taxon>
        <taxon>Metazoa</taxon>
        <taxon>Ecdysozoa</taxon>
        <taxon>Arthropoda</taxon>
        <taxon>Hexapoda</taxon>
        <taxon>Insecta</taxon>
        <taxon>Pterygota</taxon>
        <taxon>Neoptera</taxon>
        <taxon>Paraneoptera</taxon>
        <taxon>Hemiptera</taxon>
        <taxon>Sternorrhyncha</taxon>
        <taxon>Psylloidea</taxon>
        <taxon>Psyllidae</taxon>
        <taxon>Psyllinae</taxon>
        <taxon>Cacopsylla</taxon>
    </lineage>
</organism>
<dbReference type="EMBL" id="HBUF01288179">
    <property type="protein sequence ID" value="CAG6688683.1"/>
    <property type="molecule type" value="Transcribed_RNA"/>
</dbReference>
<reference evidence="1" key="1">
    <citation type="submission" date="2021-05" db="EMBL/GenBank/DDBJ databases">
        <authorList>
            <person name="Alioto T."/>
            <person name="Alioto T."/>
            <person name="Gomez Garrido J."/>
        </authorList>
    </citation>
    <scope>NUCLEOTIDE SEQUENCE</scope>
</reference>
<proteinExistence type="predicted"/>
<name>A0A8D8XAV3_9HEMI</name>
<dbReference type="AlphaFoldDB" id="A0A8D8XAV3"/>
<protein>
    <submittedName>
        <fullName evidence="1">Uncharacterized protein</fullName>
    </submittedName>
</protein>
<accession>A0A8D8XAV3</accession>